<name>A0A832PM69_9RHOB</name>
<reference evidence="2 3" key="1">
    <citation type="journal article" date="2020" name="Biotechnol. Biofuels">
        <title>New insights from the biogas microbiome by comprehensive genome-resolved metagenomics of nearly 1600 species originating from multiple anaerobic digesters.</title>
        <authorList>
            <person name="Campanaro S."/>
            <person name="Treu L."/>
            <person name="Rodriguez-R L.M."/>
            <person name="Kovalovszki A."/>
            <person name="Ziels R.M."/>
            <person name="Maus I."/>
            <person name="Zhu X."/>
            <person name="Kougias P.G."/>
            <person name="Basile A."/>
            <person name="Luo G."/>
            <person name="Schluter A."/>
            <person name="Konstantinidis K.T."/>
            <person name="Angelidaki I."/>
        </authorList>
    </citation>
    <scope>NUCLEOTIDE SEQUENCE [LARGE SCALE GENOMIC DNA]</scope>
    <source>
        <strain evidence="2">AS04akNAM_125</strain>
    </source>
</reference>
<sequence length="271" mass="28725">MLRLLRRLRRTAAVVLGLLGGIWSVLMMLLMAGSLALSVAMTVVPAVFSAVAGVVESVTGVRSLATRQADDLARLERRAASEAAARRTADNRAARLSGELADSRAAQARLARELRDSPVTYRGQRLAAREAVKDTAERVARRTTFATSRNLASMAGEALPMIGVGVIVAATAWELSDACALMGEMRALDAAFNPDDPVTDDEICGMKPPTRAELWASIKASPGAAWDTARGMYDSLPEVSFSGTYASTVAYLAGGWNAVFGDDPDPEEALP</sequence>
<dbReference type="Proteomes" id="UP000580830">
    <property type="component" value="Unassembled WGS sequence"/>
</dbReference>
<evidence type="ECO:0000313" key="3">
    <source>
        <dbReference type="Proteomes" id="UP000580830"/>
    </source>
</evidence>
<protein>
    <submittedName>
        <fullName evidence="2">Uncharacterized protein</fullName>
    </submittedName>
</protein>
<keyword evidence="1" id="KW-1133">Transmembrane helix</keyword>
<evidence type="ECO:0000313" key="2">
    <source>
        <dbReference type="EMBL" id="HHW33913.1"/>
    </source>
</evidence>
<evidence type="ECO:0000256" key="1">
    <source>
        <dbReference type="SAM" id="Phobius"/>
    </source>
</evidence>
<organism evidence="2 3">
    <name type="scientific">Paracoccus solventivorans</name>
    <dbReference type="NCBI Taxonomy" id="53463"/>
    <lineage>
        <taxon>Bacteria</taxon>
        <taxon>Pseudomonadati</taxon>
        <taxon>Pseudomonadota</taxon>
        <taxon>Alphaproteobacteria</taxon>
        <taxon>Rhodobacterales</taxon>
        <taxon>Paracoccaceae</taxon>
        <taxon>Paracoccus</taxon>
    </lineage>
</organism>
<feature type="transmembrane region" description="Helical" evidence="1">
    <location>
        <begin position="36"/>
        <end position="55"/>
    </location>
</feature>
<gene>
    <name evidence="2" type="ORF">GXX24_07215</name>
</gene>
<keyword evidence="1" id="KW-0812">Transmembrane</keyword>
<accession>A0A832PM69</accession>
<proteinExistence type="predicted"/>
<comment type="caution">
    <text evidence="2">The sequence shown here is derived from an EMBL/GenBank/DDBJ whole genome shotgun (WGS) entry which is preliminary data.</text>
</comment>
<feature type="transmembrane region" description="Helical" evidence="1">
    <location>
        <begin position="12"/>
        <end position="30"/>
    </location>
</feature>
<dbReference type="RefSeq" id="WP_303729982.1">
    <property type="nucleotide sequence ID" value="NZ_DULP01000107.1"/>
</dbReference>
<dbReference type="EMBL" id="DULP01000107">
    <property type="protein sequence ID" value="HHW33913.1"/>
    <property type="molecule type" value="Genomic_DNA"/>
</dbReference>
<keyword evidence="1" id="KW-0472">Membrane</keyword>
<dbReference type="AlphaFoldDB" id="A0A832PM69"/>